<keyword evidence="4" id="KW-1185">Reference proteome</keyword>
<sequence length="267" mass="28335">MSIRTSRRCSGGGWAPEPEISDVRVIILGATSGIAEATARLYAKEGADLLLVGRQAERLAAIATDLKARGAISTQVAVTDLAATTDARQELAGFIERLGGVDHVLIAYGILGDQDQAWADPAEAARILTVNFNSAAAWILAIADRLERKGRGSLVVLGSVAGDRGRRANFVYGAAKAGLATLVEGVAHRFAGKGPRIVVVKPGPTVTAMTAGMVRKGPLWASAEQVALVVRRAADRGGPVAYAPWFWRYIMLIIRFLPAPIFNRLEI</sequence>
<dbReference type="PRINTS" id="PR00081">
    <property type="entry name" value="GDHRDH"/>
</dbReference>
<evidence type="ECO:0000313" key="4">
    <source>
        <dbReference type="Proteomes" id="UP000298588"/>
    </source>
</evidence>
<dbReference type="PANTHER" id="PTHR43669">
    <property type="entry name" value="5-KETO-D-GLUCONATE 5-REDUCTASE"/>
    <property type="match status" value="1"/>
</dbReference>
<dbReference type="GO" id="GO:0016491">
    <property type="term" value="F:oxidoreductase activity"/>
    <property type="evidence" value="ECO:0007669"/>
    <property type="project" value="UniProtKB-KW"/>
</dbReference>
<evidence type="ECO:0000313" key="3">
    <source>
        <dbReference type="EMBL" id="QCK85946.1"/>
    </source>
</evidence>
<dbReference type="InterPro" id="IPR020904">
    <property type="entry name" value="Sc_DH/Rdtase_CS"/>
</dbReference>
<dbReference type="AlphaFoldDB" id="A0A4D7QKS8"/>
<dbReference type="Pfam" id="PF00106">
    <property type="entry name" value="adh_short"/>
    <property type="match status" value="1"/>
</dbReference>
<reference evidence="3 4" key="1">
    <citation type="submission" date="2019-04" db="EMBL/GenBank/DDBJ databases">
        <title>Phreatobacter aquaticus sp. nov.</title>
        <authorList>
            <person name="Choi A."/>
            <person name="Baek K."/>
        </authorList>
    </citation>
    <scope>NUCLEOTIDE SEQUENCE [LARGE SCALE GENOMIC DNA]</scope>
    <source>
        <strain evidence="3 4">NMCR1094</strain>
    </source>
</reference>
<organism evidence="3 4">
    <name type="scientific">Phreatobacter aquaticus</name>
    <dbReference type="NCBI Taxonomy" id="2570229"/>
    <lineage>
        <taxon>Bacteria</taxon>
        <taxon>Pseudomonadati</taxon>
        <taxon>Pseudomonadota</taxon>
        <taxon>Alphaproteobacteria</taxon>
        <taxon>Hyphomicrobiales</taxon>
        <taxon>Phreatobacteraceae</taxon>
        <taxon>Phreatobacter</taxon>
    </lineage>
</organism>
<gene>
    <name evidence="3" type="ORF">E8L99_09340</name>
</gene>
<dbReference type="PANTHER" id="PTHR43669:SF6">
    <property type="entry name" value="DECAPRENYLPHOSPHORYL-2-KETO-BETA-D-ERYTHRO-PENTOSE REDUCTASE"/>
    <property type="match status" value="1"/>
</dbReference>
<dbReference type="OrthoDB" id="335726at2"/>
<evidence type="ECO:0000256" key="1">
    <source>
        <dbReference type="ARBA" id="ARBA00006484"/>
    </source>
</evidence>
<accession>A0A4D7QKS8</accession>
<evidence type="ECO:0000256" key="2">
    <source>
        <dbReference type="ARBA" id="ARBA00023002"/>
    </source>
</evidence>
<dbReference type="EMBL" id="CP039865">
    <property type="protein sequence ID" value="QCK85946.1"/>
    <property type="molecule type" value="Genomic_DNA"/>
</dbReference>
<comment type="similarity">
    <text evidence="1">Belongs to the short-chain dehydrogenases/reductases (SDR) family.</text>
</comment>
<proteinExistence type="inferred from homology"/>
<dbReference type="Proteomes" id="UP000298588">
    <property type="component" value="Chromosome"/>
</dbReference>
<protein>
    <submittedName>
        <fullName evidence="3">SDR family NAD(P)-dependent oxidoreductase</fullName>
    </submittedName>
</protein>
<dbReference type="Gene3D" id="3.40.50.720">
    <property type="entry name" value="NAD(P)-binding Rossmann-like Domain"/>
    <property type="match status" value="1"/>
</dbReference>
<dbReference type="SUPFAM" id="SSF51735">
    <property type="entry name" value="NAD(P)-binding Rossmann-fold domains"/>
    <property type="match status" value="1"/>
</dbReference>
<name>A0A4D7QKS8_9HYPH</name>
<dbReference type="InterPro" id="IPR002347">
    <property type="entry name" value="SDR_fam"/>
</dbReference>
<dbReference type="InterPro" id="IPR036291">
    <property type="entry name" value="NAD(P)-bd_dom_sf"/>
</dbReference>
<dbReference type="PROSITE" id="PS00061">
    <property type="entry name" value="ADH_SHORT"/>
    <property type="match status" value="1"/>
</dbReference>
<keyword evidence="2" id="KW-0560">Oxidoreductase</keyword>
<dbReference type="KEGG" id="paqt:E8L99_09340"/>
<dbReference type="CDD" id="cd05233">
    <property type="entry name" value="SDR_c"/>
    <property type="match status" value="1"/>
</dbReference>